<feature type="transmembrane region" description="Helical" evidence="2">
    <location>
        <begin position="525"/>
        <end position="558"/>
    </location>
</feature>
<sequence>MTHSTLGRQTFDGLGRQLTVEAGGRVTAYHYQPAQLPPCANTLANGKRIDFSYIAELHNAVAAILPAGEPANQFSYHAKLGMVQRSEGTLGTALATYTASGQPKSDTWQIDGAEHVTLWQYSLGGQLLSYVDADGVEHRRAYDAHGRLYQTVVGEIRYDITYDEFSRPCTYTTLDQVGGRSVVQAIDYDDQGREHRRRFTAIVDGNTQTSVQTLTYTDLDQVSTRHWQDDVHTGQETFRYDLLGRLSVYTADAAIAPTDPFGNRVVRQVFSLNALDGYEQIVSTFADGSEDRATYTYDNPLDPCQVSAIGHTHATWPTSIRLNYDACGRLESDSLGRTLQWDAQDRVTQVEYRGQTCRYGYDPSGNLCDRTVDGTLARGFFSAGQLTHEQRGAQTLRPLGDGGQLLGLERLRDGVRQGNVTLYGCDAQGSVRVEAERQLRARRYTAHGAEHDAPPLDDMQFGFAGERREPLTGWYIPSGYRPYDPLLMIFLAPDSTSPFSRGGLNAYAYCAGDPVNRIDPDGHSWWTWVIAGVGLALGVVATVATFGAAAPAFAAVYAGGISALTASGAMAMGAATLGAVSLGTGIASTVLEAVDKDSKAASILGWISLGTGLLGSGLEMAPKAASKMATLSRRVGRGSQKLAGRAAKPGSGSLAGQASGTTNAPMAPQKSSSPVVLHRTVRGSPEVVFHPDWLGQGVSAFETHGSATGMLMDSKGMMSRAEKVGYEAQAWLNASGRADGEPFVLLACHAAESGAAQRVANVTGRPVTAYKQAIWVNHPSNSGSLRNASGLLNLPMEEIPRTFTEILMRRPKMGRFAASRYFSPKFRVHHV</sequence>
<dbReference type="PANTHER" id="PTHR32305:SF17">
    <property type="entry name" value="TRNA NUCLEASE WAPA"/>
    <property type="match status" value="1"/>
</dbReference>
<accession>A0A089WH91</accession>
<gene>
    <name evidence="3" type="ORF">LK03_01395</name>
</gene>
<evidence type="ECO:0000313" key="3">
    <source>
        <dbReference type="EMBL" id="AIR87971.1"/>
    </source>
</evidence>
<dbReference type="InterPro" id="IPR050708">
    <property type="entry name" value="T6SS_VgrG/RHS"/>
</dbReference>
<feature type="compositionally biased region" description="Polar residues" evidence="1">
    <location>
        <begin position="654"/>
        <end position="674"/>
    </location>
</feature>
<keyword evidence="2" id="KW-0812">Transmembrane</keyword>
<dbReference type="Gene3D" id="2.180.10.10">
    <property type="entry name" value="RHS repeat-associated core"/>
    <property type="match status" value="1"/>
</dbReference>
<dbReference type="NCBIfam" id="TIGR01643">
    <property type="entry name" value="YD_repeat_2x"/>
    <property type="match status" value="1"/>
</dbReference>
<keyword evidence="2" id="KW-0472">Membrane</keyword>
<reference evidence="3 4" key="1">
    <citation type="submission" date="2014-09" db="EMBL/GenBank/DDBJ databases">
        <authorList>
            <person name="Chan K.-G."/>
        </authorList>
    </citation>
    <scope>NUCLEOTIDE SEQUENCE [LARGE SCALE GENOMIC DNA]</scope>
    <source>
        <strain evidence="3 4">ND07</strain>
    </source>
</reference>
<organism evidence="3 4">
    <name type="scientific">Pseudomonas cremoricolorata</name>
    <dbReference type="NCBI Taxonomy" id="157783"/>
    <lineage>
        <taxon>Bacteria</taxon>
        <taxon>Pseudomonadati</taxon>
        <taxon>Pseudomonadota</taxon>
        <taxon>Gammaproteobacteria</taxon>
        <taxon>Pseudomonadales</taxon>
        <taxon>Pseudomonadaceae</taxon>
        <taxon>Pseudomonas</taxon>
    </lineage>
</organism>
<dbReference type="STRING" id="157783.LK03_01395"/>
<evidence type="ECO:0000256" key="2">
    <source>
        <dbReference type="SAM" id="Phobius"/>
    </source>
</evidence>
<keyword evidence="4" id="KW-1185">Reference proteome</keyword>
<dbReference type="KEGG" id="psw:LK03_01395"/>
<dbReference type="AlphaFoldDB" id="A0A089WH91"/>
<dbReference type="Proteomes" id="UP000029493">
    <property type="component" value="Chromosome"/>
</dbReference>
<name>A0A089WH91_9PSED</name>
<keyword evidence="2" id="KW-1133">Transmembrane helix</keyword>
<evidence type="ECO:0000256" key="1">
    <source>
        <dbReference type="SAM" id="MobiDB-lite"/>
    </source>
</evidence>
<dbReference type="NCBIfam" id="TIGR03696">
    <property type="entry name" value="Rhs_assc_core"/>
    <property type="match status" value="1"/>
</dbReference>
<dbReference type="InterPro" id="IPR006530">
    <property type="entry name" value="YD"/>
</dbReference>
<dbReference type="PANTHER" id="PTHR32305">
    <property type="match status" value="1"/>
</dbReference>
<evidence type="ECO:0000313" key="4">
    <source>
        <dbReference type="Proteomes" id="UP000029493"/>
    </source>
</evidence>
<protein>
    <recommendedName>
        <fullName evidence="5">RHS repeat-associated core domain-containing protein</fullName>
    </recommendedName>
</protein>
<feature type="region of interest" description="Disordered" evidence="1">
    <location>
        <begin position="635"/>
        <end position="677"/>
    </location>
</feature>
<dbReference type="eggNOG" id="COG3209">
    <property type="taxonomic scope" value="Bacteria"/>
</dbReference>
<dbReference type="EMBL" id="CP009455">
    <property type="protein sequence ID" value="AIR87971.1"/>
    <property type="molecule type" value="Genomic_DNA"/>
</dbReference>
<proteinExistence type="predicted"/>
<evidence type="ECO:0008006" key="5">
    <source>
        <dbReference type="Google" id="ProtNLM"/>
    </source>
</evidence>
<dbReference type="InterPro" id="IPR022385">
    <property type="entry name" value="Rhs_assc_core"/>
</dbReference>